<keyword evidence="11" id="KW-1185">Reference proteome</keyword>
<keyword evidence="6" id="KW-1133">Transmembrane helix</keyword>
<feature type="domain" description="Methyl-accepting transducer" evidence="7">
    <location>
        <begin position="395"/>
        <end position="624"/>
    </location>
</feature>
<dbReference type="Proteomes" id="UP000317155">
    <property type="component" value="Unassembled WGS sequence"/>
</dbReference>
<accession>A0A550JBQ1</accession>
<evidence type="ECO:0000256" key="4">
    <source>
        <dbReference type="PROSITE-ProRule" id="PRU00284"/>
    </source>
</evidence>
<feature type="compositionally biased region" description="Acidic residues" evidence="5">
    <location>
        <begin position="668"/>
        <end position="678"/>
    </location>
</feature>
<keyword evidence="6" id="KW-0812">Transmembrane</keyword>
<dbReference type="Gene3D" id="1.10.287.950">
    <property type="entry name" value="Methyl-accepting chemotaxis protein"/>
    <property type="match status" value="1"/>
</dbReference>
<dbReference type="OrthoDB" id="5390881at2"/>
<dbReference type="CDD" id="cd11386">
    <property type="entry name" value="MCP_signal"/>
    <property type="match status" value="1"/>
</dbReference>
<protein>
    <submittedName>
        <fullName evidence="10">HAMP domain-containing protein</fullName>
    </submittedName>
</protein>
<dbReference type="PRINTS" id="PR00260">
    <property type="entry name" value="CHEMTRNSDUCR"/>
</dbReference>
<evidence type="ECO:0000256" key="2">
    <source>
        <dbReference type="ARBA" id="ARBA00022500"/>
    </source>
</evidence>
<evidence type="ECO:0000256" key="6">
    <source>
        <dbReference type="SAM" id="Phobius"/>
    </source>
</evidence>
<dbReference type="GO" id="GO:0004888">
    <property type="term" value="F:transmembrane signaling receptor activity"/>
    <property type="evidence" value="ECO:0007669"/>
    <property type="project" value="InterPro"/>
</dbReference>
<dbReference type="PROSITE" id="PS50885">
    <property type="entry name" value="HAMP"/>
    <property type="match status" value="1"/>
</dbReference>
<dbReference type="InterPro" id="IPR003660">
    <property type="entry name" value="HAMP_dom"/>
</dbReference>
<dbReference type="InterPro" id="IPR032255">
    <property type="entry name" value="HBM"/>
</dbReference>
<dbReference type="AlphaFoldDB" id="A0A550JBQ1"/>
<dbReference type="Gene3D" id="6.10.340.10">
    <property type="match status" value="1"/>
</dbReference>
<keyword evidence="4" id="KW-0807">Transducer</keyword>
<dbReference type="SMART" id="SM01358">
    <property type="entry name" value="HBM"/>
    <property type="match status" value="1"/>
</dbReference>
<organism evidence="10 11">
    <name type="scientific">Trichloromonas acetexigens</name>
    <dbReference type="NCBI Taxonomy" id="38815"/>
    <lineage>
        <taxon>Bacteria</taxon>
        <taxon>Pseudomonadati</taxon>
        <taxon>Thermodesulfobacteriota</taxon>
        <taxon>Desulfuromonadia</taxon>
        <taxon>Desulfuromonadales</taxon>
        <taxon>Trichloromonadaceae</taxon>
        <taxon>Trichloromonas</taxon>
    </lineage>
</organism>
<dbReference type="InterPro" id="IPR051310">
    <property type="entry name" value="MCP_chemotaxis"/>
</dbReference>
<evidence type="ECO:0000313" key="11">
    <source>
        <dbReference type="Proteomes" id="UP000317155"/>
    </source>
</evidence>
<dbReference type="InterPro" id="IPR004089">
    <property type="entry name" value="MCPsignal_dom"/>
</dbReference>
<dbReference type="GO" id="GO:0006935">
    <property type="term" value="P:chemotaxis"/>
    <property type="evidence" value="ECO:0007669"/>
    <property type="project" value="UniProtKB-KW"/>
</dbReference>
<comment type="caution">
    <text evidence="10">The sequence shown here is derived from an EMBL/GenBank/DDBJ whole genome shotgun (WGS) entry which is preliminary data.</text>
</comment>
<dbReference type="SMART" id="SM00304">
    <property type="entry name" value="HAMP"/>
    <property type="match status" value="2"/>
</dbReference>
<feature type="transmembrane region" description="Helical" evidence="6">
    <location>
        <begin position="277"/>
        <end position="298"/>
    </location>
</feature>
<dbReference type="PROSITE" id="PS50111">
    <property type="entry name" value="CHEMOTAXIS_TRANSDUC_2"/>
    <property type="match status" value="1"/>
</dbReference>
<evidence type="ECO:0000259" key="7">
    <source>
        <dbReference type="PROSITE" id="PS50111"/>
    </source>
</evidence>
<evidence type="ECO:0000256" key="5">
    <source>
        <dbReference type="SAM" id="MobiDB-lite"/>
    </source>
</evidence>
<evidence type="ECO:0000259" key="8">
    <source>
        <dbReference type="PROSITE" id="PS50885"/>
    </source>
</evidence>
<dbReference type="SMART" id="SM00283">
    <property type="entry name" value="MA"/>
    <property type="match status" value="1"/>
</dbReference>
<dbReference type="Pfam" id="PF00015">
    <property type="entry name" value="MCPsignal"/>
    <property type="match status" value="1"/>
</dbReference>
<dbReference type="Pfam" id="PF00672">
    <property type="entry name" value="HAMP"/>
    <property type="match status" value="1"/>
</dbReference>
<comment type="similarity">
    <text evidence="3">Belongs to the methyl-accepting chemotaxis (MCP) protein family.</text>
</comment>
<feature type="region of interest" description="Disordered" evidence="5">
    <location>
        <begin position="441"/>
        <end position="462"/>
    </location>
</feature>
<keyword evidence="2" id="KW-0145">Chemotaxis</keyword>
<dbReference type="PANTHER" id="PTHR43531:SF11">
    <property type="entry name" value="METHYL-ACCEPTING CHEMOTAXIS PROTEIN 3"/>
    <property type="match status" value="1"/>
</dbReference>
<evidence type="ECO:0000259" key="9">
    <source>
        <dbReference type="PROSITE" id="PS51753"/>
    </source>
</evidence>
<sequence>MVGYVGMKKIIGRVEVSQKVTAMLHLLQAAQGAEKSFALNGDTEQAELVRKRLAEMTALAESVERLPAATQVKGEMGKVRKAAADYLGEFERYVQSEELKAAAMEEMKTSSNVALRALTQVREDQVEAVEDLRDDQEDYHLWQYDQLMAERHGWVEATDRMLLLFTDSRKFEKEFFLSRDEKYLERSRATMQGVQDTADALIAGLEDEESIANLQSMKAALAQFTAKYAEFVQQLAEQRELIAQMQTQAEATVAACDEAVKIQKAGMLSLVKRATTALWVGVLVALVLGALLALRIALGIQRPLAKVVGMIGELEKGHLDTRLNLNLGDEVGMLARTMDDFAESLQGEVVLPLERLANGDLDFEVHPRDDGDSLRHALGKVRHDLNELIGQVQSVGDQIASGSTQVADSSQSLSQGATEQASSLEEISASMNEMANRTKTNAENAGKANRNSEEARDSAQKCNAQMGQMVAAMEEMRRSGADISRIIKTIDEIAFQTNLLALNAAVEAARAGQHGKGFAVVAEEVRNLAARSANAARETADLIAGTVSKTENGVRLADETARALGQIVNQISEVSDLVGAIATASSDQALGISEVNQGLSQIDQVTQMNTANAEETAAAAEELSSMVAHLKLMLGRFHLAGSGGATYALNAPAEREESEPMIALDSPPQEDEDELWGM</sequence>
<proteinExistence type="inferred from homology"/>
<feature type="region of interest" description="Disordered" evidence="5">
    <location>
        <begin position="653"/>
        <end position="678"/>
    </location>
</feature>
<evidence type="ECO:0000256" key="3">
    <source>
        <dbReference type="ARBA" id="ARBA00029447"/>
    </source>
</evidence>
<evidence type="ECO:0000313" key="10">
    <source>
        <dbReference type="EMBL" id="TRO80669.1"/>
    </source>
</evidence>
<dbReference type="GO" id="GO:0016020">
    <property type="term" value="C:membrane"/>
    <property type="evidence" value="ECO:0007669"/>
    <property type="project" value="UniProtKB-SubCell"/>
</dbReference>
<feature type="compositionally biased region" description="Basic and acidic residues" evidence="5">
    <location>
        <begin position="450"/>
        <end position="459"/>
    </location>
</feature>
<feature type="domain" description="HAMP" evidence="8">
    <location>
        <begin position="298"/>
        <end position="350"/>
    </location>
</feature>
<keyword evidence="6" id="KW-0472">Membrane</keyword>
<dbReference type="InterPro" id="IPR004090">
    <property type="entry name" value="Chemotax_Me-accpt_rcpt"/>
</dbReference>
<dbReference type="EMBL" id="VJVV01000007">
    <property type="protein sequence ID" value="TRO80669.1"/>
    <property type="molecule type" value="Genomic_DNA"/>
</dbReference>
<dbReference type="SUPFAM" id="SSF58104">
    <property type="entry name" value="Methyl-accepting chemotaxis protein (MCP) signaling domain"/>
    <property type="match status" value="1"/>
</dbReference>
<reference evidence="10 11" key="1">
    <citation type="submission" date="2019-07" db="EMBL/GenBank/DDBJ databases">
        <title>Insights of Desulfuromonas acetexigens electromicrobiology.</title>
        <authorList>
            <person name="Katuri K."/>
            <person name="Sapireddy V."/>
            <person name="Shaw D.R."/>
            <person name="Saikaly P."/>
        </authorList>
    </citation>
    <scope>NUCLEOTIDE SEQUENCE [LARGE SCALE GENOMIC DNA]</scope>
    <source>
        <strain evidence="10 11">2873</strain>
    </source>
</reference>
<feature type="domain" description="HBM" evidence="9">
    <location>
        <begin position="12"/>
        <end position="271"/>
    </location>
</feature>
<gene>
    <name evidence="10" type="ORF">FL622_10445</name>
</gene>
<dbReference type="PANTHER" id="PTHR43531">
    <property type="entry name" value="PROTEIN ICFG"/>
    <property type="match status" value="1"/>
</dbReference>
<comment type="subcellular location">
    <subcellularLocation>
        <location evidence="1">Membrane</location>
    </subcellularLocation>
</comment>
<dbReference type="CDD" id="cd06225">
    <property type="entry name" value="HAMP"/>
    <property type="match status" value="1"/>
</dbReference>
<dbReference type="GO" id="GO:0007165">
    <property type="term" value="P:signal transduction"/>
    <property type="evidence" value="ECO:0007669"/>
    <property type="project" value="UniProtKB-KW"/>
</dbReference>
<evidence type="ECO:0000256" key="1">
    <source>
        <dbReference type="ARBA" id="ARBA00004370"/>
    </source>
</evidence>
<dbReference type="PROSITE" id="PS51753">
    <property type="entry name" value="HBM"/>
    <property type="match status" value="1"/>
</dbReference>
<name>A0A550JBQ1_9BACT</name>
<feature type="region of interest" description="Disordered" evidence="5">
    <location>
        <begin position="400"/>
        <end position="423"/>
    </location>
</feature>
<dbReference type="FunFam" id="1.10.287.950:FF:000001">
    <property type="entry name" value="Methyl-accepting chemotaxis sensory transducer"/>
    <property type="match status" value="1"/>
</dbReference>